<proteinExistence type="predicted"/>
<sequence>MEGAKGQQGKGWEPHLGGRVTEGGSHGWGGRGGGNRGGQKGGSGKGRVDPRVCGDTLMKPGKCEPATLGLPWNGLGGERAEGPQQGRTGRQMDELLESIGWQARRQRPGAKLGARPDGGRP</sequence>
<dbReference type="Proteomes" id="UP000015453">
    <property type="component" value="Unassembled WGS sequence"/>
</dbReference>
<dbReference type="AlphaFoldDB" id="S8BS47"/>
<evidence type="ECO:0000256" key="1">
    <source>
        <dbReference type="SAM" id="MobiDB-lite"/>
    </source>
</evidence>
<dbReference type="EMBL" id="AUSU01010447">
    <property type="protein sequence ID" value="EPS57249.1"/>
    <property type="molecule type" value="Genomic_DNA"/>
</dbReference>
<accession>S8BS47</accession>
<name>S8BS47_9LAMI</name>
<evidence type="ECO:0000313" key="3">
    <source>
        <dbReference type="Proteomes" id="UP000015453"/>
    </source>
</evidence>
<evidence type="ECO:0000313" key="2">
    <source>
        <dbReference type="EMBL" id="EPS57249.1"/>
    </source>
</evidence>
<feature type="region of interest" description="Disordered" evidence="1">
    <location>
        <begin position="1"/>
        <end position="121"/>
    </location>
</feature>
<organism evidence="2 3">
    <name type="scientific">Genlisea aurea</name>
    <dbReference type="NCBI Taxonomy" id="192259"/>
    <lineage>
        <taxon>Eukaryota</taxon>
        <taxon>Viridiplantae</taxon>
        <taxon>Streptophyta</taxon>
        <taxon>Embryophyta</taxon>
        <taxon>Tracheophyta</taxon>
        <taxon>Spermatophyta</taxon>
        <taxon>Magnoliopsida</taxon>
        <taxon>eudicotyledons</taxon>
        <taxon>Gunneridae</taxon>
        <taxon>Pentapetalae</taxon>
        <taxon>asterids</taxon>
        <taxon>lamiids</taxon>
        <taxon>Lamiales</taxon>
        <taxon>Lentibulariaceae</taxon>
        <taxon>Genlisea</taxon>
    </lineage>
</organism>
<protein>
    <submittedName>
        <fullName evidence="2">Uncharacterized protein</fullName>
    </submittedName>
</protein>
<comment type="caution">
    <text evidence="2">The sequence shown here is derived from an EMBL/GenBank/DDBJ whole genome shotgun (WGS) entry which is preliminary data.</text>
</comment>
<gene>
    <name evidence="2" type="ORF">M569_17570</name>
</gene>
<reference evidence="2 3" key="1">
    <citation type="journal article" date="2013" name="BMC Genomics">
        <title>The miniature genome of a carnivorous plant Genlisea aurea contains a low number of genes and short non-coding sequences.</title>
        <authorList>
            <person name="Leushkin E.V."/>
            <person name="Sutormin R.A."/>
            <person name="Nabieva E.R."/>
            <person name="Penin A.A."/>
            <person name="Kondrashov A.S."/>
            <person name="Logacheva M.D."/>
        </authorList>
    </citation>
    <scope>NUCLEOTIDE SEQUENCE [LARGE SCALE GENOMIC DNA]</scope>
</reference>
<feature type="compositionally biased region" description="Gly residues" evidence="1">
    <location>
        <begin position="20"/>
        <end position="45"/>
    </location>
</feature>
<keyword evidence="3" id="KW-1185">Reference proteome</keyword>